<dbReference type="EMBL" id="AGAZ01000008">
    <property type="protein sequence ID" value="EGZ51177.1"/>
    <property type="molecule type" value="Genomic_DNA"/>
</dbReference>
<reference evidence="3 4" key="1">
    <citation type="submission" date="2011-06" db="EMBL/GenBank/DDBJ databases">
        <authorList>
            <person name="Muzny D."/>
            <person name="Qin X."/>
            <person name="Deng J."/>
            <person name="Jiang H."/>
            <person name="Liu Y."/>
            <person name="Qu J."/>
            <person name="Song X.-Z."/>
            <person name="Zhang L."/>
            <person name="Thornton R."/>
            <person name="Coyle M."/>
            <person name="Francisco L."/>
            <person name="Jackson L."/>
            <person name="Javaid M."/>
            <person name="Korchina V."/>
            <person name="Kovar C."/>
            <person name="Mata R."/>
            <person name="Mathew T."/>
            <person name="Ngo R."/>
            <person name="Nguyen L."/>
            <person name="Nguyen N."/>
            <person name="Okwuonu G."/>
            <person name="Ongeri F."/>
            <person name="Pham C."/>
            <person name="Simmons D."/>
            <person name="Wilczek-Boney K."/>
            <person name="Hale W."/>
            <person name="Jakkamsetti A."/>
            <person name="Pham P."/>
            <person name="Ruth R."/>
            <person name="San Lucas F."/>
            <person name="Warren J."/>
            <person name="Zhang J."/>
            <person name="Zhao Z."/>
            <person name="Zhou C."/>
            <person name="Zhu D."/>
            <person name="Lee S."/>
            <person name="Bess C."/>
            <person name="Blankenburg K."/>
            <person name="Forbes L."/>
            <person name="Fu Q."/>
            <person name="Gubbala S."/>
            <person name="Hirani K."/>
            <person name="Jayaseelan J.C."/>
            <person name="Lara F."/>
            <person name="Munidasa M."/>
            <person name="Palculict T."/>
            <person name="Patil S."/>
            <person name="Pu L.-L."/>
            <person name="Saada N."/>
            <person name="Tang L."/>
            <person name="Weissenberger G."/>
            <person name="Zhu Y."/>
            <person name="Hemphill L."/>
            <person name="Shang Y."/>
            <person name="Youmans B."/>
            <person name="Ayvaz T."/>
            <person name="Ross M."/>
            <person name="Santibanez J."/>
            <person name="Aqrawi P."/>
            <person name="Gross S."/>
            <person name="Joshi V."/>
            <person name="Fowler G."/>
            <person name="Nazareth L."/>
            <person name="Reid J."/>
            <person name="Worley K."/>
            <person name="Petrosino J."/>
            <person name="Highlander S."/>
            <person name="Gibbs R."/>
        </authorList>
    </citation>
    <scope>NUCLEOTIDE SEQUENCE [LARGE SCALE GENOMIC DNA]</scope>
    <source>
        <strain evidence="3 4">9715</strain>
    </source>
</reference>
<dbReference type="AlphaFoldDB" id="G4CM97"/>
<name>G4CM97_9NEIS</name>
<feature type="domain" description="DUF4328" evidence="2">
    <location>
        <begin position="98"/>
        <end position="232"/>
    </location>
</feature>
<evidence type="ECO:0000259" key="2">
    <source>
        <dbReference type="Pfam" id="PF14219"/>
    </source>
</evidence>
<dbReference type="HOGENOM" id="CLU_1132659_0_0_4"/>
<dbReference type="Pfam" id="PF14219">
    <property type="entry name" value="DUF4328"/>
    <property type="match status" value="1"/>
</dbReference>
<dbReference type="OrthoDB" id="4174975at2"/>
<keyword evidence="4" id="KW-1185">Reference proteome</keyword>
<feature type="transmembrane region" description="Helical" evidence="1">
    <location>
        <begin position="100"/>
        <end position="121"/>
    </location>
</feature>
<feature type="transmembrane region" description="Helical" evidence="1">
    <location>
        <begin position="49"/>
        <end position="71"/>
    </location>
</feature>
<evidence type="ECO:0000313" key="3">
    <source>
        <dbReference type="EMBL" id="EGZ51177.1"/>
    </source>
</evidence>
<dbReference type="InterPro" id="IPR025565">
    <property type="entry name" value="DUF4328"/>
</dbReference>
<keyword evidence="1" id="KW-0472">Membrane</keyword>
<organism evidence="3 4">
    <name type="scientific">Neisseria wadsworthii 9715</name>
    <dbReference type="NCBI Taxonomy" id="1030841"/>
    <lineage>
        <taxon>Bacteria</taxon>
        <taxon>Pseudomonadati</taxon>
        <taxon>Pseudomonadota</taxon>
        <taxon>Betaproteobacteria</taxon>
        <taxon>Neisseriales</taxon>
        <taxon>Neisseriaceae</taxon>
        <taxon>Neisseria</taxon>
    </lineage>
</organism>
<sequence length="245" mass="27661">MRNSFQTGIDHEITQHQSFNNIYGKHLMKKEKNYIYQDFGRLTGFTLSAIWSVIAIYTVVGLMLIPILLLIHSASGLINLDQSWWAIFEKAEPFFRPLDLLLALCFLTSAILVCCWLYRAAANARALGAEMSIKPGWAVGSFFIPFLNLVMPYQATKEIWLHAAQDRKPSAIPVNTWWITWLIGSIGERIIHKTESHLESVHLTLPIYLNLASLLCMLISAYCLTKIVRGIQNQQALLAAGKKVG</sequence>
<feature type="transmembrane region" description="Helical" evidence="1">
    <location>
        <begin position="203"/>
        <end position="224"/>
    </location>
</feature>
<protein>
    <recommendedName>
        <fullName evidence="2">DUF4328 domain-containing protein</fullName>
    </recommendedName>
</protein>
<gene>
    <name evidence="3" type="ORF">HMPREF9370_0206</name>
</gene>
<accession>G4CM97</accession>
<dbReference type="Proteomes" id="UP000005336">
    <property type="component" value="Unassembled WGS sequence"/>
</dbReference>
<proteinExistence type="predicted"/>
<comment type="caution">
    <text evidence="3">The sequence shown here is derived from an EMBL/GenBank/DDBJ whole genome shotgun (WGS) entry which is preliminary data.</text>
</comment>
<evidence type="ECO:0000256" key="1">
    <source>
        <dbReference type="SAM" id="Phobius"/>
    </source>
</evidence>
<dbReference type="STRING" id="1030841.HMPREF9370_0206"/>
<keyword evidence="1" id="KW-0812">Transmembrane</keyword>
<evidence type="ECO:0000313" key="4">
    <source>
        <dbReference type="Proteomes" id="UP000005336"/>
    </source>
</evidence>
<keyword evidence="1" id="KW-1133">Transmembrane helix</keyword>
<dbReference type="PATRIC" id="fig|1030841.3.peg.217"/>
<feature type="transmembrane region" description="Helical" evidence="1">
    <location>
        <begin position="133"/>
        <end position="151"/>
    </location>
</feature>